<dbReference type="InterPro" id="IPR050336">
    <property type="entry name" value="Chromosome_partition/occlusion"/>
</dbReference>
<dbReference type="PANTHER" id="PTHR33375">
    <property type="entry name" value="CHROMOSOME-PARTITIONING PROTEIN PARB-RELATED"/>
    <property type="match status" value="1"/>
</dbReference>
<dbReference type="GO" id="GO:0007059">
    <property type="term" value="P:chromosome segregation"/>
    <property type="evidence" value="ECO:0007669"/>
    <property type="project" value="TreeGrafter"/>
</dbReference>
<dbReference type="Proteomes" id="UP000502179">
    <property type="component" value="Chromosome"/>
</dbReference>
<name>A0A6G7PY74_9BACT</name>
<dbReference type="RefSeq" id="WP_166032688.1">
    <property type="nucleotide sequence ID" value="NZ_CP048877.1"/>
</dbReference>
<sequence>MRYRSIPIEEIDLEDHTFVISFGFDLTPLKASIDLLGIINPPTLRQKDPRSYQVVTGYKRLLCARELGLARVSCLILPPLIDDLCALMIVLHENLCGRGLNLVEKAHLTLRFLDYLPEEEVLKGILPALGFKPHPRNLEFLRTVAFLELPLKEALAQGRLNENIVPDLLQLSEEERQAVFELFKKISPSYSRQREILEMLRDLAQIEDHPVHEIITSPEANQILTSDLSPKERGERFFYWLKRRRYPRLSELEERFMDFCRRLKSPGIRIKPPPAFESDECTLSLSFRNMDDLENKWRQFAQCLKGNQESR</sequence>
<protein>
    <submittedName>
        <fullName evidence="2">ParB N-terminal domain-containing protein</fullName>
    </submittedName>
</protein>
<dbReference type="AlphaFoldDB" id="A0A6G7PY74"/>
<dbReference type="SUPFAM" id="SSF110849">
    <property type="entry name" value="ParB/Sulfiredoxin"/>
    <property type="match status" value="1"/>
</dbReference>
<dbReference type="InterPro" id="IPR036086">
    <property type="entry name" value="ParB/Sulfiredoxin_sf"/>
</dbReference>
<keyword evidence="3" id="KW-1185">Reference proteome</keyword>
<reference evidence="2 3" key="1">
    <citation type="submission" date="2020-02" db="EMBL/GenBank/DDBJ databases">
        <title>Genome analysis of Thermosulfuriphilus ammonigenes ST65T, an anaerobic thermophilic chemolithoautotrophic bacterium isolated from a deep-sea hydrothermal vent.</title>
        <authorList>
            <person name="Slobodkina G."/>
            <person name="Allioux M."/>
            <person name="Merkel A."/>
            <person name="Alain K."/>
            <person name="Jebbar M."/>
            <person name="Slobodkin A."/>
        </authorList>
    </citation>
    <scope>NUCLEOTIDE SEQUENCE [LARGE SCALE GENOMIC DNA]</scope>
    <source>
        <strain evidence="2 3">ST65</strain>
    </source>
</reference>
<evidence type="ECO:0000313" key="3">
    <source>
        <dbReference type="Proteomes" id="UP000502179"/>
    </source>
</evidence>
<dbReference type="SMART" id="SM00470">
    <property type="entry name" value="ParB"/>
    <property type="match status" value="1"/>
</dbReference>
<dbReference type="InterPro" id="IPR003115">
    <property type="entry name" value="ParB_N"/>
</dbReference>
<organism evidence="2 3">
    <name type="scientific">Thermosulfuriphilus ammonigenes</name>
    <dbReference type="NCBI Taxonomy" id="1936021"/>
    <lineage>
        <taxon>Bacteria</taxon>
        <taxon>Pseudomonadati</taxon>
        <taxon>Thermodesulfobacteriota</taxon>
        <taxon>Thermodesulfobacteria</taxon>
        <taxon>Thermodesulfobacteriales</taxon>
        <taxon>Thermodesulfobacteriaceae</taxon>
        <taxon>Thermosulfuriphilus</taxon>
    </lineage>
</organism>
<dbReference type="EMBL" id="CP048877">
    <property type="protein sequence ID" value="QIJ72471.1"/>
    <property type="molecule type" value="Genomic_DNA"/>
</dbReference>
<feature type="domain" description="ParB-like N-terminal" evidence="1">
    <location>
        <begin position="4"/>
        <end position="95"/>
    </location>
</feature>
<dbReference type="PANTHER" id="PTHR33375:SF1">
    <property type="entry name" value="CHROMOSOME-PARTITIONING PROTEIN PARB-RELATED"/>
    <property type="match status" value="1"/>
</dbReference>
<dbReference type="Gene3D" id="3.90.1530.30">
    <property type="match status" value="1"/>
</dbReference>
<dbReference type="GO" id="GO:0005694">
    <property type="term" value="C:chromosome"/>
    <property type="evidence" value="ECO:0007669"/>
    <property type="project" value="TreeGrafter"/>
</dbReference>
<proteinExistence type="predicted"/>
<accession>A0A6G7PY74</accession>
<dbReference type="Pfam" id="PF02195">
    <property type="entry name" value="ParB_N"/>
    <property type="match status" value="1"/>
</dbReference>
<evidence type="ECO:0000259" key="1">
    <source>
        <dbReference type="SMART" id="SM00470"/>
    </source>
</evidence>
<dbReference type="KEGG" id="tav:G4V39_09395"/>
<gene>
    <name evidence="2" type="ORF">G4V39_09395</name>
</gene>
<evidence type="ECO:0000313" key="2">
    <source>
        <dbReference type="EMBL" id="QIJ72471.1"/>
    </source>
</evidence>